<reference evidence="2 3" key="1">
    <citation type="submission" date="2018-12" db="EMBL/GenBank/DDBJ databases">
        <title>Draft genome sequence of Embleya hyalina NBRC 13850T.</title>
        <authorList>
            <person name="Komaki H."/>
            <person name="Hosoyama A."/>
            <person name="Kimura A."/>
            <person name="Ichikawa N."/>
            <person name="Tamura T."/>
        </authorList>
    </citation>
    <scope>NUCLEOTIDE SEQUENCE [LARGE SCALE GENOMIC DNA]</scope>
    <source>
        <strain evidence="2 3">NBRC 13850</strain>
    </source>
</reference>
<dbReference type="AlphaFoldDB" id="A0A401Z4T7"/>
<dbReference type="RefSeq" id="WP_126643417.1">
    <property type="nucleotide sequence ID" value="NZ_BIFH01000053.1"/>
</dbReference>
<dbReference type="Proteomes" id="UP000286931">
    <property type="component" value="Unassembled WGS sequence"/>
</dbReference>
<evidence type="ECO:0000256" key="1">
    <source>
        <dbReference type="SAM" id="MobiDB-lite"/>
    </source>
</evidence>
<feature type="region of interest" description="Disordered" evidence="1">
    <location>
        <begin position="1"/>
        <end position="24"/>
    </location>
</feature>
<name>A0A401Z4T7_9ACTN</name>
<comment type="caution">
    <text evidence="2">The sequence shown here is derived from an EMBL/GenBank/DDBJ whole genome shotgun (WGS) entry which is preliminary data.</text>
</comment>
<sequence length="132" mass="14356">MPEAPDVPTAWRQLLERTPGTRQGDPLVVEAAHVEPRLRSLYPWPSHGTLKFLRSAPPWDRSDPDDLPFIVCGGPPYKVYSAGYTTLLGEADTPEEAAALVAAHLPSDGANSNGWTRPAHGELPDRPPWGVT</sequence>
<protein>
    <submittedName>
        <fullName evidence="2">Uncharacterized protein</fullName>
    </submittedName>
</protein>
<dbReference type="Pfam" id="PF19692">
    <property type="entry name" value="DUF6193"/>
    <property type="match status" value="1"/>
</dbReference>
<evidence type="ECO:0000313" key="2">
    <source>
        <dbReference type="EMBL" id="GCE01836.1"/>
    </source>
</evidence>
<proteinExistence type="predicted"/>
<evidence type="ECO:0000313" key="3">
    <source>
        <dbReference type="Proteomes" id="UP000286931"/>
    </source>
</evidence>
<feature type="region of interest" description="Disordered" evidence="1">
    <location>
        <begin position="108"/>
        <end position="132"/>
    </location>
</feature>
<accession>A0A401Z4T7</accession>
<gene>
    <name evidence="2" type="ORF">EHYA_09610</name>
</gene>
<organism evidence="2 3">
    <name type="scientific">Embleya hyalina</name>
    <dbReference type="NCBI Taxonomy" id="516124"/>
    <lineage>
        <taxon>Bacteria</taxon>
        <taxon>Bacillati</taxon>
        <taxon>Actinomycetota</taxon>
        <taxon>Actinomycetes</taxon>
        <taxon>Kitasatosporales</taxon>
        <taxon>Streptomycetaceae</taxon>
        <taxon>Embleya</taxon>
    </lineage>
</organism>
<keyword evidence="3" id="KW-1185">Reference proteome</keyword>
<dbReference type="InterPro" id="IPR045682">
    <property type="entry name" value="DUF6193"/>
</dbReference>
<dbReference type="EMBL" id="BIFH01000053">
    <property type="protein sequence ID" value="GCE01836.1"/>
    <property type="molecule type" value="Genomic_DNA"/>
</dbReference>